<gene>
    <name evidence="4" type="primary">fas5</name>
    <name evidence="4" type="ORF">Cva_01133</name>
</gene>
<dbReference type="Pfam" id="PF01565">
    <property type="entry name" value="FAD_binding_4"/>
    <property type="match status" value="1"/>
</dbReference>
<evidence type="ECO:0000313" key="5">
    <source>
        <dbReference type="Proteomes" id="UP000036771"/>
    </source>
</evidence>
<dbReference type="EMBL" id="BBVC01000061">
    <property type="protein sequence ID" value="GAO98472.1"/>
    <property type="molecule type" value="Genomic_DNA"/>
</dbReference>
<comment type="caution">
    <text evidence="4">The sequence shown here is derived from an EMBL/GenBank/DDBJ whole genome shotgun (WGS) entry which is preliminary data.</text>
</comment>
<dbReference type="InterPro" id="IPR006094">
    <property type="entry name" value="Oxid_FAD_bind_N"/>
</dbReference>
<dbReference type="PROSITE" id="PS51387">
    <property type="entry name" value="FAD_PCMH"/>
    <property type="match status" value="1"/>
</dbReference>
<dbReference type="InterPro" id="IPR010031">
    <property type="entry name" value="FAD_lactone_oxidase-like"/>
</dbReference>
<dbReference type="SUPFAM" id="SSF56176">
    <property type="entry name" value="FAD-binding/transporter-associated domain-like"/>
    <property type="match status" value="1"/>
</dbReference>
<dbReference type="InterPro" id="IPR016169">
    <property type="entry name" value="FAD-bd_PCMH_sub2"/>
</dbReference>
<dbReference type="InterPro" id="IPR036318">
    <property type="entry name" value="FAD-bd_PCMH-like_sf"/>
</dbReference>
<dbReference type="OrthoDB" id="143770at2"/>
<dbReference type="GO" id="GO:0071949">
    <property type="term" value="F:FAD binding"/>
    <property type="evidence" value="ECO:0007669"/>
    <property type="project" value="InterPro"/>
</dbReference>
<keyword evidence="1" id="KW-0285">Flavoprotein</keyword>
<keyword evidence="5" id="KW-1185">Reference proteome</keyword>
<feature type="domain" description="FAD-binding PCMH-type" evidence="3">
    <location>
        <begin position="28"/>
        <end position="200"/>
    </location>
</feature>
<accession>A0A0K8MDE1</accession>
<sequence length="471" mass="55746">MKFIIFLWSIFFSSILYAIPMNDKSGLSLTEVDQIIKISENSSIEVLQKVIREARKNNQKVTVYGSQHTQGGHIFYNQGIILNLSNLNNIQRLSQNIIRVQSGATWKQVIEFLNPLGLSVDIMQSDYDFSMGGTLSTNVHGWQVNKPPLIASIRGFHILMADGSVRYCNRQKNTDLFKSVIGGYGLLGVIIDVDLHVIHNHLYELKQWVIKTEDFLPFFKKEVQGNKKAAMFFGRFSLDRKNFLRKIAFRIYEDTEQQAKNQKLSEYRWVQSILNWFFSKTRKSDFLKKVRWEIENNFLAERLFKSLSRNQLLYHSVDNYINTQEGYTDLLQEYFIPIENFEKFIFSLRSLEKDMSDYLMNITIRHVQKDNESLLNYAPQEMVCFVMFFRGPKTKDFDRKLSLMAQKMTDQALVLKGSYYLPYRPYQSKQQFEKAYPRWREFKNIKLIYDSSEVFFNQFYENYFGEKLKQD</sequence>
<evidence type="ECO:0000256" key="1">
    <source>
        <dbReference type="ARBA" id="ARBA00022630"/>
    </source>
</evidence>
<reference evidence="4 5" key="1">
    <citation type="submission" date="2015-03" db="EMBL/GenBank/DDBJ databases">
        <title>Caedibacter varicaedens, whole genome shotgun sequence.</title>
        <authorList>
            <person name="Suzuki H."/>
            <person name="Dapper A.L."/>
            <person name="Gibson A.K."/>
            <person name="Jackson C."/>
            <person name="Lee H."/>
            <person name="Pejaver V.R."/>
            <person name="Doak T."/>
            <person name="Lynch M."/>
        </authorList>
    </citation>
    <scope>NUCLEOTIDE SEQUENCE [LARGE SCALE GENOMIC DNA]</scope>
</reference>
<organism evidence="4 5">
    <name type="scientific">Caedimonas varicaedens</name>
    <dbReference type="NCBI Taxonomy" id="1629334"/>
    <lineage>
        <taxon>Bacteria</taxon>
        <taxon>Pseudomonadati</taxon>
        <taxon>Pseudomonadota</taxon>
        <taxon>Alphaproteobacteria</taxon>
        <taxon>Holosporales</taxon>
        <taxon>Caedimonadaceae</taxon>
        <taxon>Caedimonas</taxon>
    </lineage>
</organism>
<evidence type="ECO:0000256" key="2">
    <source>
        <dbReference type="ARBA" id="ARBA00022827"/>
    </source>
</evidence>
<dbReference type="STRING" id="1629334.Cva_01133"/>
<dbReference type="AlphaFoldDB" id="A0A0K8MDE1"/>
<keyword evidence="2" id="KW-0274">FAD</keyword>
<protein>
    <submittedName>
        <fullName evidence="4">Putative oxidoreductase ORF5 in fasciation locus</fullName>
    </submittedName>
</protein>
<dbReference type="PANTHER" id="PTHR43762:SF1">
    <property type="entry name" value="D-ARABINONO-1,4-LACTONE OXIDASE"/>
    <property type="match status" value="1"/>
</dbReference>
<proteinExistence type="predicted"/>
<dbReference type="InterPro" id="IPR016164">
    <property type="entry name" value="FAD-linked_Oxase-like_C"/>
</dbReference>
<dbReference type="InterPro" id="IPR016166">
    <property type="entry name" value="FAD-bd_PCMH"/>
</dbReference>
<dbReference type="Proteomes" id="UP000036771">
    <property type="component" value="Unassembled WGS sequence"/>
</dbReference>
<evidence type="ECO:0000259" key="3">
    <source>
        <dbReference type="PROSITE" id="PS51387"/>
    </source>
</evidence>
<name>A0A0K8MDE1_9PROT</name>
<dbReference type="PANTHER" id="PTHR43762">
    <property type="entry name" value="L-GULONOLACTONE OXIDASE"/>
    <property type="match status" value="1"/>
</dbReference>
<dbReference type="Gene3D" id="3.30.465.10">
    <property type="match status" value="1"/>
</dbReference>
<evidence type="ECO:0000313" key="4">
    <source>
        <dbReference type="EMBL" id="GAO98472.1"/>
    </source>
</evidence>
<dbReference type="SUPFAM" id="SSF55103">
    <property type="entry name" value="FAD-linked oxidases, C-terminal domain"/>
    <property type="match status" value="1"/>
</dbReference>
<dbReference type="GO" id="GO:0016899">
    <property type="term" value="F:oxidoreductase activity, acting on the CH-OH group of donors, oxygen as acceptor"/>
    <property type="evidence" value="ECO:0007669"/>
    <property type="project" value="InterPro"/>
</dbReference>